<dbReference type="GO" id="GO:0003700">
    <property type="term" value="F:DNA-binding transcription factor activity"/>
    <property type="evidence" value="ECO:0007669"/>
    <property type="project" value="InterPro"/>
</dbReference>
<dbReference type="GO" id="GO:0008270">
    <property type="term" value="F:zinc ion binding"/>
    <property type="evidence" value="ECO:0007669"/>
    <property type="project" value="TreeGrafter"/>
</dbReference>
<feature type="binding site" evidence="7">
    <location>
        <position position="144"/>
    </location>
    <ligand>
        <name>Zn(2+)</name>
        <dbReference type="ChEBI" id="CHEBI:29105"/>
    </ligand>
</feature>
<evidence type="ECO:0000313" key="9">
    <source>
        <dbReference type="Proteomes" id="UP000886042"/>
    </source>
</evidence>
<evidence type="ECO:0000313" key="8">
    <source>
        <dbReference type="EMBL" id="HFB54989.1"/>
    </source>
</evidence>
<keyword evidence="2" id="KW-0678">Repressor</keyword>
<keyword evidence="6" id="KW-0804">Transcription</keyword>
<dbReference type="Gene3D" id="3.30.1490.190">
    <property type="match status" value="1"/>
</dbReference>
<feature type="binding site" evidence="7">
    <location>
        <position position="109"/>
    </location>
    <ligand>
        <name>Zn(2+)</name>
        <dbReference type="ChEBI" id="CHEBI:29105"/>
    </ligand>
</feature>
<dbReference type="InterPro" id="IPR036388">
    <property type="entry name" value="WH-like_DNA-bd_sf"/>
</dbReference>
<keyword evidence="7" id="KW-0479">Metal-binding</keyword>
<dbReference type="AlphaFoldDB" id="A0A7C3FY48"/>
<dbReference type="InterPro" id="IPR002481">
    <property type="entry name" value="FUR"/>
</dbReference>
<organism evidence="8 9">
    <name type="scientific">Hellea balneolensis</name>
    <dbReference type="NCBI Taxonomy" id="287478"/>
    <lineage>
        <taxon>Bacteria</taxon>
        <taxon>Pseudomonadati</taxon>
        <taxon>Pseudomonadota</taxon>
        <taxon>Alphaproteobacteria</taxon>
        <taxon>Maricaulales</taxon>
        <taxon>Robiginitomaculaceae</taxon>
        <taxon>Hellea</taxon>
    </lineage>
</organism>
<reference evidence="8" key="1">
    <citation type="journal article" date="2020" name="mSystems">
        <title>Genome- and Community-Level Interaction Insights into Carbon Utilization and Element Cycling Functions of Hydrothermarchaeota in Hydrothermal Sediment.</title>
        <authorList>
            <person name="Zhou Z."/>
            <person name="Liu Y."/>
            <person name="Xu W."/>
            <person name="Pan J."/>
            <person name="Luo Z.H."/>
            <person name="Li M."/>
        </authorList>
    </citation>
    <scope>NUCLEOTIDE SEQUENCE [LARGE SCALE GENOMIC DNA]</scope>
    <source>
        <strain evidence="8">HyVt-489</strain>
    </source>
</reference>
<dbReference type="GO" id="GO:0005829">
    <property type="term" value="C:cytosol"/>
    <property type="evidence" value="ECO:0007669"/>
    <property type="project" value="TreeGrafter"/>
</dbReference>
<keyword evidence="5" id="KW-0238">DNA-binding</keyword>
<dbReference type="Gene3D" id="1.10.10.10">
    <property type="entry name" value="Winged helix-like DNA-binding domain superfamily/Winged helix DNA-binding domain"/>
    <property type="match status" value="1"/>
</dbReference>
<gene>
    <name evidence="8" type="ORF">ENJ46_03615</name>
</gene>
<evidence type="ECO:0000256" key="3">
    <source>
        <dbReference type="ARBA" id="ARBA00022833"/>
    </source>
</evidence>
<sequence length="152" mass="17003">MTDCKHDHEHKTPQQLMAAAKQICETQGRRFTPLREHVFALVAGQDAPTKAYDLLDKLKPELGSPKPPTVYRALEFLQGLGLVHRVEALNAYVACDHSLGGHVAEFFICEKCESLQERHANDHVDCVPKGFQIRRSVIEHYGVCAKCAQRAA</sequence>
<dbReference type="Pfam" id="PF01475">
    <property type="entry name" value="FUR"/>
    <property type="match status" value="1"/>
</dbReference>
<accession>A0A7C3FY48</accession>
<evidence type="ECO:0000256" key="5">
    <source>
        <dbReference type="ARBA" id="ARBA00023125"/>
    </source>
</evidence>
<keyword evidence="4" id="KW-0805">Transcription regulation</keyword>
<evidence type="ECO:0000256" key="6">
    <source>
        <dbReference type="ARBA" id="ARBA00023163"/>
    </source>
</evidence>
<dbReference type="PANTHER" id="PTHR33202:SF6">
    <property type="entry name" value="ZINC UPTAKE REGULATION PROTEIN"/>
    <property type="match status" value="1"/>
</dbReference>
<dbReference type="GO" id="GO:0045892">
    <property type="term" value="P:negative regulation of DNA-templated transcription"/>
    <property type="evidence" value="ECO:0007669"/>
    <property type="project" value="TreeGrafter"/>
</dbReference>
<evidence type="ECO:0000256" key="1">
    <source>
        <dbReference type="ARBA" id="ARBA00007957"/>
    </source>
</evidence>
<dbReference type="PANTHER" id="PTHR33202">
    <property type="entry name" value="ZINC UPTAKE REGULATION PROTEIN"/>
    <property type="match status" value="1"/>
</dbReference>
<evidence type="ECO:0000256" key="7">
    <source>
        <dbReference type="PIRSR" id="PIRSR602481-1"/>
    </source>
</evidence>
<comment type="similarity">
    <text evidence="1">Belongs to the Fur family.</text>
</comment>
<dbReference type="SUPFAM" id="SSF46785">
    <property type="entry name" value="Winged helix' DNA-binding domain"/>
    <property type="match status" value="1"/>
</dbReference>
<dbReference type="InterPro" id="IPR036390">
    <property type="entry name" value="WH_DNA-bd_sf"/>
</dbReference>
<dbReference type="Proteomes" id="UP000886042">
    <property type="component" value="Unassembled WGS sequence"/>
</dbReference>
<feature type="binding site" evidence="7">
    <location>
        <position position="112"/>
    </location>
    <ligand>
        <name>Zn(2+)</name>
        <dbReference type="ChEBI" id="CHEBI:29105"/>
    </ligand>
</feature>
<proteinExistence type="inferred from homology"/>
<evidence type="ECO:0000256" key="2">
    <source>
        <dbReference type="ARBA" id="ARBA00022491"/>
    </source>
</evidence>
<dbReference type="InterPro" id="IPR043135">
    <property type="entry name" value="Fur_C"/>
</dbReference>
<dbReference type="EMBL" id="DRMN01000237">
    <property type="protein sequence ID" value="HFB54989.1"/>
    <property type="molecule type" value="Genomic_DNA"/>
</dbReference>
<dbReference type="GO" id="GO:1900376">
    <property type="term" value="P:regulation of secondary metabolite biosynthetic process"/>
    <property type="evidence" value="ECO:0007669"/>
    <property type="project" value="TreeGrafter"/>
</dbReference>
<dbReference type="GO" id="GO:0000976">
    <property type="term" value="F:transcription cis-regulatory region binding"/>
    <property type="evidence" value="ECO:0007669"/>
    <property type="project" value="TreeGrafter"/>
</dbReference>
<keyword evidence="3 7" id="KW-0862">Zinc</keyword>
<name>A0A7C3FY48_9PROT</name>
<comment type="cofactor">
    <cofactor evidence="7">
        <name>Zn(2+)</name>
        <dbReference type="ChEBI" id="CHEBI:29105"/>
    </cofactor>
    <text evidence="7">Binds 1 zinc ion per subunit.</text>
</comment>
<protein>
    <submittedName>
        <fullName evidence="8">Transcriptional repressor</fullName>
    </submittedName>
</protein>
<comment type="caution">
    <text evidence="8">The sequence shown here is derived from an EMBL/GenBank/DDBJ whole genome shotgun (WGS) entry which is preliminary data.</text>
</comment>
<evidence type="ECO:0000256" key="4">
    <source>
        <dbReference type="ARBA" id="ARBA00023015"/>
    </source>
</evidence>
<feature type="binding site" evidence="7">
    <location>
        <position position="147"/>
    </location>
    <ligand>
        <name>Zn(2+)</name>
        <dbReference type="ChEBI" id="CHEBI:29105"/>
    </ligand>
</feature>